<evidence type="ECO:0000313" key="1">
    <source>
        <dbReference type="EMBL" id="SCC07324.1"/>
    </source>
</evidence>
<organism evidence="1 2">
    <name type="scientific">Gilliamella intestini</name>
    <dbReference type="NCBI Taxonomy" id="1798183"/>
    <lineage>
        <taxon>Bacteria</taxon>
        <taxon>Pseudomonadati</taxon>
        <taxon>Pseudomonadota</taxon>
        <taxon>Gammaproteobacteria</taxon>
        <taxon>Orbales</taxon>
        <taxon>Orbaceae</taxon>
        <taxon>Gilliamella</taxon>
    </lineage>
</organism>
<keyword evidence="2" id="KW-1185">Reference proteome</keyword>
<name>A0A1C4BKR6_9GAMM</name>
<dbReference type="RefSeq" id="WP_091123215.1">
    <property type="nucleotide sequence ID" value="NZ_FMBA01000022.1"/>
</dbReference>
<evidence type="ECO:0000313" key="2">
    <source>
        <dbReference type="Proteomes" id="UP000199698"/>
    </source>
</evidence>
<dbReference type="OrthoDB" id="8772938at2"/>
<dbReference type="AlphaFoldDB" id="A0A1C4BKR6"/>
<accession>A0A1C4BKR6</accession>
<dbReference type="EMBL" id="FMBA01000022">
    <property type="protein sequence ID" value="SCC07324.1"/>
    <property type="molecule type" value="Genomic_DNA"/>
</dbReference>
<dbReference type="Proteomes" id="UP000199698">
    <property type="component" value="Unassembled WGS sequence"/>
</dbReference>
<gene>
    <name evidence="1" type="ORF">GA0061080_10222</name>
</gene>
<protein>
    <submittedName>
        <fullName evidence="1">Uncharacterized protein</fullName>
    </submittedName>
</protein>
<reference evidence="2" key="1">
    <citation type="submission" date="2016-08" db="EMBL/GenBank/DDBJ databases">
        <authorList>
            <person name="Varghese N."/>
            <person name="Submissions Spin"/>
        </authorList>
    </citation>
    <scope>NUCLEOTIDE SEQUENCE [LARGE SCALE GENOMIC DNA]</scope>
    <source>
        <strain evidence="2">R-53144</strain>
    </source>
</reference>
<proteinExistence type="predicted"/>
<sequence>MCNSISANTTNNVENVVTTVTVKHRYTKSIDTSGWLKVKLDPSNDFAFLCEYTKVIIQKIEGGRTYFLIKEGRYANNIASLSNKNVAKCLIDCSRGTGATLTVKKIVRKREISIIRKQELNQLFSELSFNGNKALITIDSDVDYKETNPLSPYHKQILHSKPLPDGTYNILAPFTAGDRDSTDYYRTDPNGYKALAYDTVWFPIEYAPTYNSNFVHVGNLSEGCITCYEIQKWNDLYHYLISNRSDSDGKYVGKLIIG</sequence>
<dbReference type="STRING" id="1798183.GA0061080_10222"/>